<protein>
    <submittedName>
        <fullName evidence="1">Uncharacterized protein</fullName>
    </submittedName>
</protein>
<evidence type="ECO:0000313" key="2">
    <source>
        <dbReference type="Proteomes" id="UP000825729"/>
    </source>
</evidence>
<reference evidence="1 2" key="1">
    <citation type="submission" date="2021-07" db="EMBL/GenBank/DDBJ databases">
        <title>The Aristolochia fimbriata genome: insights into angiosperm evolution, floral development and chemical biosynthesis.</title>
        <authorList>
            <person name="Jiao Y."/>
        </authorList>
    </citation>
    <scope>NUCLEOTIDE SEQUENCE [LARGE SCALE GENOMIC DNA]</scope>
    <source>
        <strain evidence="1">IBCAS-2021</strain>
        <tissue evidence="1">Leaf</tissue>
    </source>
</reference>
<keyword evidence="2" id="KW-1185">Reference proteome</keyword>
<sequence>MNNRQLLHPQNPAFQYEWTQQNVTTTFFKCTQWQVQETTDLVDCPFHYFCDSSYPAASYTITISFTLLENRGGGNLGFAASQSKRRYWLPSGPIFLPLTLLSLAKGQRINTVFPLSNVGPALVQLLYVSALAFEYTLDRSIKYILFEEKGSGSGGELDQIQGMVRDNVLCGGHFVFKIGL</sequence>
<evidence type="ECO:0000313" key="1">
    <source>
        <dbReference type="EMBL" id="KAG9455409.1"/>
    </source>
</evidence>
<dbReference type="AlphaFoldDB" id="A0AAV7F426"/>
<accession>A0AAV7F426</accession>
<dbReference type="PANTHER" id="PTHR37726:SF1">
    <property type="entry name" value="TRANSMEMBRANE PROTEIN"/>
    <property type="match status" value="1"/>
</dbReference>
<organism evidence="1 2">
    <name type="scientific">Aristolochia fimbriata</name>
    <name type="common">White veined hardy Dutchman's pipe vine</name>
    <dbReference type="NCBI Taxonomy" id="158543"/>
    <lineage>
        <taxon>Eukaryota</taxon>
        <taxon>Viridiplantae</taxon>
        <taxon>Streptophyta</taxon>
        <taxon>Embryophyta</taxon>
        <taxon>Tracheophyta</taxon>
        <taxon>Spermatophyta</taxon>
        <taxon>Magnoliopsida</taxon>
        <taxon>Magnoliidae</taxon>
        <taxon>Piperales</taxon>
        <taxon>Aristolochiaceae</taxon>
        <taxon>Aristolochia</taxon>
    </lineage>
</organism>
<dbReference type="PANTHER" id="PTHR37726">
    <property type="entry name" value="TRANSMEMBRANE PROTEIN"/>
    <property type="match status" value="1"/>
</dbReference>
<proteinExistence type="predicted"/>
<comment type="caution">
    <text evidence="1">The sequence shown here is derived from an EMBL/GenBank/DDBJ whole genome shotgun (WGS) entry which is preliminary data.</text>
</comment>
<dbReference type="Proteomes" id="UP000825729">
    <property type="component" value="Unassembled WGS sequence"/>
</dbReference>
<name>A0AAV7F426_ARIFI</name>
<gene>
    <name evidence="1" type="ORF">H6P81_008313</name>
</gene>
<dbReference type="EMBL" id="JAINDJ010000003">
    <property type="protein sequence ID" value="KAG9455409.1"/>
    <property type="molecule type" value="Genomic_DNA"/>
</dbReference>